<name>A0A5N6MTI1_9MICC</name>
<dbReference type="PANTHER" id="PTHR30055">
    <property type="entry name" value="HTH-TYPE TRANSCRIPTIONAL REGULATOR RUTR"/>
    <property type="match status" value="1"/>
</dbReference>
<feature type="DNA-binding region" description="H-T-H motif" evidence="4">
    <location>
        <begin position="54"/>
        <end position="73"/>
    </location>
</feature>
<dbReference type="GO" id="GO:0000976">
    <property type="term" value="F:transcription cis-regulatory region binding"/>
    <property type="evidence" value="ECO:0007669"/>
    <property type="project" value="TreeGrafter"/>
</dbReference>
<dbReference type="PANTHER" id="PTHR30055:SF234">
    <property type="entry name" value="HTH-TYPE TRANSCRIPTIONAL REGULATOR BETI"/>
    <property type="match status" value="1"/>
</dbReference>
<keyword evidence="1" id="KW-0805">Transcription regulation</keyword>
<dbReference type="AlphaFoldDB" id="A0A5N6MTI1"/>
<dbReference type="PRINTS" id="PR00455">
    <property type="entry name" value="HTHTETR"/>
</dbReference>
<dbReference type="GO" id="GO:0003700">
    <property type="term" value="F:DNA-binding transcription factor activity"/>
    <property type="evidence" value="ECO:0007669"/>
    <property type="project" value="TreeGrafter"/>
</dbReference>
<evidence type="ECO:0000313" key="6">
    <source>
        <dbReference type="EMBL" id="KAD4060414.1"/>
    </source>
</evidence>
<gene>
    <name evidence="6" type="ORF">GD627_05060</name>
</gene>
<dbReference type="Gene3D" id="1.10.357.10">
    <property type="entry name" value="Tetracycline Repressor, domain 2"/>
    <property type="match status" value="1"/>
</dbReference>
<evidence type="ECO:0000259" key="5">
    <source>
        <dbReference type="PROSITE" id="PS50977"/>
    </source>
</evidence>
<dbReference type="InterPro" id="IPR001647">
    <property type="entry name" value="HTH_TetR"/>
</dbReference>
<proteinExistence type="predicted"/>
<dbReference type="SUPFAM" id="SSF48498">
    <property type="entry name" value="Tetracyclin repressor-like, C-terminal domain"/>
    <property type="match status" value="1"/>
</dbReference>
<dbReference type="EMBL" id="VTFX01000001">
    <property type="protein sequence ID" value="KAD4060414.1"/>
    <property type="molecule type" value="Genomic_DNA"/>
</dbReference>
<dbReference type="InterPro" id="IPR050109">
    <property type="entry name" value="HTH-type_TetR-like_transc_reg"/>
</dbReference>
<keyword evidence="7" id="KW-1185">Reference proteome</keyword>
<accession>A0A5N6MTI1</accession>
<evidence type="ECO:0000256" key="2">
    <source>
        <dbReference type="ARBA" id="ARBA00023125"/>
    </source>
</evidence>
<organism evidence="6 7">
    <name type="scientific">Arthrobacter yangruifuii</name>
    <dbReference type="NCBI Taxonomy" id="2606616"/>
    <lineage>
        <taxon>Bacteria</taxon>
        <taxon>Bacillati</taxon>
        <taxon>Actinomycetota</taxon>
        <taxon>Actinomycetes</taxon>
        <taxon>Micrococcales</taxon>
        <taxon>Micrococcaceae</taxon>
        <taxon>Arthrobacter</taxon>
    </lineage>
</organism>
<dbReference type="InterPro" id="IPR009057">
    <property type="entry name" value="Homeodomain-like_sf"/>
</dbReference>
<evidence type="ECO:0000256" key="1">
    <source>
        <dbReference type="ARBA" id="ARBA00023015"/>
    </source>
</evidence>
<dbReference type="SUPFAM" id="SSF46689">
    <property type="entry name" value="Homeodomain-like"/>
    <property type="match status" value="1"/>
</dbReference>
<dbReference type="PROSITE" id="PS50977">
    <property type="entry name" value="HTH_TETR_2"/>
    <property type="match status" value="1"/>
</dbReference>
<feature type="domain" description="HTH tetR-type" evidence="5">
    <location>
        <begin position="32"/>
        <end position="91"/>
    </location>
</feature>
<keyword evidence="2 4" id="KW-0238">DNA-binding</keyword>
<reference evidence="6 7" key="1">
    <citation type="submission" date="2019-08" db="EMBL/GenBank/DDBJ databases">
        <title>Arthrobacter sp. nov., isolated from plateau pika and Tibetan wild ass.</title>
        <authorList>
            <person name="Ge Y."/>
        </authorList>
    </citation>
    <scope>NUCLEOTIDE SEQUENCE [LARGE SCALE GENOMIC DNA]</scope>
    <source>
        <strain evidence="6 7">785</strain>
    </source>
</reference>
<evidence type="ECO:0000256" key="4">
    <source>
        <dbReference type="PROSITE-ProRule" id="PRU00335"/>
    </source>
</evidence>
<dbReference type="Proteomes" id="UP000326852">
    <property type="component" value="Unassembled WGS sequence"/>
</dbReference>
<dbReference type="OrthoDB" id="3192968at2"/>
<sequence length="214" mass="23218">MWRTFLRIYRMIFLRFRLGVNLKGTGMRADAARRREAIIAHARHLFAQRGGDVALETVAAASGVGIATLYRNFPSRDELVRAVVQDTVEGILEAADEARAGLETNAAASWEQLLSHLMSMELGALTDGLALQAGAARDLDATPLAQVQRPAVEALDQVLAALKTQGAVRQDLTALEVIVAVATITRPQIPPIREAAPRVQAQVAQAYLLWSRTS</sequence>
<comment type="caution">
    <text evidence="6">The sequence shown here is derived from an EMBL/GenBank/DDBJ whole genome shotgun (WGS) entry which is preliminary data.</text>
</comment>
<dbReference type="InterPro" id="IPR036271">
    <property type="entry name" value="Tet_transcr_reg_TetR-rel_C_sf"/>
</dbReference>
<dbReference type="Pfam" id="PF00440">
    <property type="entry name" value="TetR_N"/>
    <property type="match status" value="1"/>
</dbReference>
<evidence type="ECO:0000313" key="7">
    <source>
        <dbReference type="Proteomes" id="UP000326852"/>
    </source>
</evidence>
<evidence type="ECO:0000256" key="3">
    <source>
        <dbReference type="ARBA" id="ARBA00023163"/>
    </source>
</evidence>
<protein>
    <submittedName>
        <fullName evidence="6">TetR family transcriptional regulator</fullName>
    </submittedName>
</protein>
<keyword evidence="3" id="KW-0804">Transcription</keyword>